<proteinExistence type="inferred from homology"/>
<evidence type="ECO:0000313" key="8">
    <source>
        <dbReference type="EMBL" id="AFU98940.1"/>
    </source>
</evidence>
<dbReference type="OrthoDB" id="9803892at2"/>
<accession>K4KL31</accession>
<sequence>MAINILLTDTGSPLGSGLRQRFESTTHRFVAEHPADLDWRDSAQVADYLDQIAPHLILNTTGWGEGAAVKPELLVAGARSLAKAVAGRDCAVVHLSSYRVFHGEGRVSHKEADVPKAETELSQVFSEAEAVLADALSRVLCLRSSWVLSTVGGSLLARLLADFQAGRATVVSDHWRGTPVLVSDVVRAVYAITQQIIYGADNWGVMHFGSSDVCSELVFAQKVREMIEAEIGQTLQLEELETPTDNSAVLELRRVRDNFGIQPRSWRQGLRPALRSWLKRTGYLEPAKAS</sequence>
<dbReference type="UniPathway" id="UPA00281"/>
<evidence type="ECO:0000256" key="3">
    <source>
        <dbReference type="ARBA" id="ARBA00012929"/>
    </source>
</evidence>
<dbReference type="GO" id="GO:0008831">
    <property type="term" value="F:dTDP-4-dehydrorhamnose reductase activity"/>
    <property type="evidence" value="ECO:0007669"/>
    <property type="project" value="UniProtKB-EC"/>
</dbReference>
<comment type="similarity">
    <text evidence="2 6">Belongs to the dTDP-4-dehydrorhamnose reductase family.</text>
</comment>
<dbReference type="KEGG" id="saga:M5M_08755"/>
<comment type="cofactor">
    <cofactor evidence="6">
        <name>Mg(2+)</name>
        <dbReference type="ChEBI" id="CHEBI:18420"/>
    </cofactor>
    <text evidence="6">Binds 1 Mg(2+) ion per monomer.</text>
</comment>
<dbReference type="Pfam" id="PF04321">
    <property type="entry name" value="RmlD_sub_bind"/>
    <property type="match status" value="1"/>
</dbReference>
<dbReference type="Gene3D" id="3.90.25.10">
    <property type="entry name" value="UDP-galactose 4-epimerase, domain 1"/>
    <property type="match status" value="1"/>
</dbReference>
<evidence type="ECO:0000256" key="2">
    <source>
        <dbReference type="ARBA" id="ARBA00010944"/>
    </source>
</evidence>
<dbReference type="eggNOG" id="COG1091">
    <property type="taxonomic scope" value="Bacteria"/>
</dbReference>
<keyword evidence="6" id="KW-0521">NADP</keyword>
<dbReference type="InterPro" id="IPR029903">
    <property type="entry name" value="RmlD-like-bd"/>
</dbReference>
<dbReference type="GO" id="GO:0019305">
    <property type="term" value="P:dTDP-rhamnose biosynthetic process"/>
    <property type="evidence" value="ECO:0007669"/>
    <property type="project" value="UniProtKB-UniPathway"/>
</dbReference>
<keyword evidence="6" id="KW-0560">Oxidoreductase</keyword>
<comment type="catalytic activity">
    <reaction evidence="5 6">
        <text>dTDP-beta-L-rhamnose + NADP(+) = dTDP-4-dehydro-beta-L-rhamnose + NADPH + H(+)</text>
        <dbReference type="Rhea" id="RHEA:21796"/>
        <dbReference type="ChEBI" id="CHEBI:15378"/>
        <dbReference type="ChEBI" id="CHEBI:57510"/>
        <dbReference type="ChEBI" id="CHEBI:57783"/>
        <dbReference type="ChEBI" id="CHEBI:58349"/>
        <dbReference type="ChEBI" id="CHEBI:62830"/>
        <dbReference type="EC" id="1.1.1.133"/>
    </reaction>
</comment>
<comment type="function">
    <text evidence="6">Catalyzes the reduction of dTDP-6-deoxy-L-lyxo-4-hexulose to yield dTDP-L-rhamnose.</text>
</comment>
<evidence type="ECO:0000313" key="9">
    <source>
        <dbReference type="Proteomes" id="UP000000466"/>
    </source>
</evidence>
<dbReference type="PANTHER" id="PTHR10491:SF4">
    <property type="entry name" value="METHIONINE ADENOSYLTRANSFERASE 2 SUBUNIT BETA"/>
    <property type="match status" value="1"/>
</dbReference>
<dbReference type="InterPro" id="IPR005913">
    <property type="entry name" value="dTDP_dehydrorham_reduct"/>
</dbReference>
<comment type="pathway">
    <text evidence="1 6">Carbohydrate biosynthesis; dTDP-L-rhamnose biosynthesis.</text>
</comment>
<dbReference type="InterPro" id="IPR036291">
    <property type="entry name" value="NAD(P)-bd_dom_sf"/>
</dbReference>
<dbReference type="RefSeq" id="WP_015047105.1">
    <property type="nucleotide sequence ID" value="NC_018868.3"/>
</dbReference>
<evidence type="ECO:0000256" key="4">
    <source>
        <dbReference type="ARBA" id="ARBA00017099"/>
    </source>
</evidence>
<evidence type="ECO:0000259" key="7">
    <source>
        <dbReference type="Pfam" id="PF04321"/>
    </source>
</evidence>
<dbReference type="EMBL" id="CP003746">
    <property type="protein sequence ID" value="AFU98940.1"/>
    <property type="molecule type" value="Genomic_DNA"/>
</dbReference>
<dbReference type="EC" id="1.1.1.133" evidence="3 6"/>
<reference evidence="8 9" key="1">
    <citation type="journal article" date="2013" name="Genome Announc.">
        <title>Complete genome sequence of Simiduia agarivorans SA1(T), a marine bacterium able to degrade a variety of polysaccharides.</title>
        <authorList>
            <person name="Lin S.Y."/>
            <person name="Shieh W.Y."/>
            <person name="Chen J.S."/>
            <person name="Tang S.L."/>
        </authorList>
    </citation>
    <scope>NUCLEOTIDE SEQUENCE [LARGE SCALE GENOMIC DNA]</scope>
    <source>
        <strain evidence="9">DSM 21679 / JCM 13881 / BCRC 17597 / SA1</strain>
    </source>
</reference>
<dbReference type="HOGENOM" id="CLU_930308_0_0_6"/>
<dbReference type="STRING" id="1117647.M5M_08755"/>
<dbReference type="Proteomes" id="UP000000466">
    <property type="component" value="Chromosome"/>
</dbReference>
<evidence type="ECO:0000256" key="5">
    <source>
        <dbReference type="ARBA" id="ARBA00048200"/>
    </source>
</evidence>
<evidence type="ECO:0000256" key="1">
    <source>
        <dbReference type="ARBA" id="ARBA00004781"/>
    </source>
</evidence>
<dbReference type="PANTHER" id="PTHR10491">
    <property type="entry name" value="DTDP-4-DEHYDRORHAMNOSE REDUCTASE"/>
    <property type="match status" value="1"/>
</dbReference>
<keyword evidence="9" id="KW-1185">Reference proteome</keyword>
<dbReference type="UniPathway" id="UPA00124"/>
<protein>
    <recommendedName>
        <fullName evidence="4 6">dTDP-4-dehydrorhamnose reductase</fullName>
        <ecNumber evidence="3 6">1.1.1.133</ecNumber>
    </recommendedName>
</protein>
<feature type="domain" description="RmlD-like substrate binding" evidence="7">
    <location>
        <begin position="4"/>
        <end position="274"/>
    </location>
</feature>
<dbReference type="GO" id="GO:0009243">
    <property type="term" value="P:O antigen biosynthetic process"/>
    <property type="evidence" value="ECO:0007669"/>
    <property type="project" value="UniProtKB-UniPathway"/>
</dbReference>
<dbReference type="SUPFAM" id="SSF51735">
    <property type="entry name" value="NAD(P)-binding Rossmann-fold domains"/>
    <property type="match status" value="1"/>
</dbReference>
<dbReference type="Gene3D" id="3.40.50.720">
    <property type="entry name" value="NAD(P)-binding Rossmann-like Domain"/>
    <property type="match status" value="1"/>
</dbReference>
<organism evidence="8 9">
    <name type="scientific">Simiduia agarivorans (strain DSM 21679 / JCM 13881 / BCRC 17597 / SA1)</name>
    <dbReference type="NCBI Taxonomy" id="1117647"/>
    <lineage>
        <taxon>Bacteria</taxon>
        <taxon>Pseudomonadati</taxon>
        <taxon>Pseudomonadota</taxon>
        <taxon>Gammaproteobacteria</taxon>
        <taxon>Cellvibrionales</taxon>
        <taxon>Cellvibrionaceae</taxon>
        <taxon>Simiduia</taxon>
    </lineage>
</organism>
<evidence type="ECO:0000256" key="6">
    <source>
        <dbReference type="RuleBase" id="RU364082"/>
    </source>
</evidence>
<dbReference type="AlphaFoldDB" id="K4KL31"/>
<gene>
    <name evidence="8" type="ordered locus">M5M_08755</name>
</gene>
<name>K4KL31_SIMAS</name>